<dbReference type="InterPro" id="IPR019734">
    <property type="entry name" value="TPR_rpt"/>
</dbReference>
<dbReference type="Gene3D" id="1.25.40.10">
    <property type="entry name" value="Tetratricopeptide repeat domain"/>
    <property type="match status" value="1"/>
</dbReference>
<evidence type="ECO:0000313" key="2">
    <source>
        <dbReference type="EMBL" id="PIP86408.1"/>
    </source>
</evidence>
<dbReference type="EMBL" id="PCTS01000031">
    <property type="protein sequence ID" value="PIP86408.1"/>
    <property type="molecule type" value="Genomic_DNA"/>
</dbReference>
<dbReference type="SUPFAM" id="SSF48452">
    <property type="entry name" value="TPR-like"/>
    <property type="match status" value="1"/>
</dbReference>
<comment type="caution">
    <text evidence="2">The sequence shown here is derived from an EMBL/GenBank/DDBJ whole genome shotgun (WGS) entry which is preliminary data.</text>
</comment>
<protein>
    <submittedName>
        <fullName evidence="2">Uncharacterized protein</fullName>
    </submittedName>
</protein>
<sequence length="259" mass="29409">MRKKQTIISLVIAVILVIAVGYFIRQDLGNAKNIDIKAETQTEEEVAVAGADNVDEGKLPNADAPVPDLDREFSIPDIYGREIIENSAAQYNALTEALKKDPTLRNEWLQLALLRNAVQDYEGAEEIWIYVTLRWPLDHVAYGNLGNLYLDFIQNYEKAEKNLVLALERNPSALQYTENLYNLYVHRLGQPEKALRVLLELIKTLPDEVFFPLKTAEHYRDTGKVESAKEFFTLSKTVALKKGQQNVIDYADAELAKLK</sequence>
<dbReference type="AlphaFoldDB" id="A0A2H0DX15"/>
<accession>A0A2H0DX15</accession>
<name>A0A2H0DX15_9BACT</name>
<dbReference type="InterPro" id="IPR011990">
    <property type="entry name" value="TPR-like_helical_dom_sf"/>
</dbReference>
<dbReference type="Proteomes" id="UP000231276">
    <property type="component" value="Unassembled WGS sequence"/>
</dbReference>
<gene>
    <name evidence="2" type="ORF">COW82_02260</name>
</gene>
<proteinExistence type="predicted"/>
<feature type="transmembrane region" description="Helical" evidence="1">
    <location>
        <begin position="7"/>
        <end position="24"/>
    </location>
</feature>
<evidence type="ECO:0000256" key="1">
    <source>
        <dbReference type="SAM" id="Phobius"/>
    </source>
</evidence>
<organism evidence="2 3">
    <name type="scientific">Candidatus Campbellbacteria bacterium CG22_combo_CG10-13_8_21_14_all_43_18</name>
    <dbReference type="NCBI Taxonomy" id="1974530"/>
    <lineage>
        <taxon>Bacteria</taxon>
        <taxon>Candidatus Campbelliibacteriota</taxon>
    </lineage>
</organism>
<keyword evidence="1" id="KW-1133">Transmembrane helix</keyword>
<keyword evidence="1" id="KW-0472">Membrane</keyword>
<evidence type="ECO:0000313" key="3">
    <source>
        <dbReference type="Proteomes" id="UP000231276"/>
    </source>
</evidence>
<reference evidence="2 3" key="1">
    <citation type="submission" date="2017-09" db="EMBL/GenBank/DDBJ databases">
        <title>Depth-based differentiation of microbial function through sediment-hosted aquifers and enrichment of novel symbionts in the deep terrestrial subsurface.</title>
        <authorList>
            <person name="Probst A.J."/>
            <person name="Ladd B."/>
            <person name="Jarett J.K."/>
            <person name="Geller-Mcgrath D.E."/>
            <person name="Sieber C.M."/>
            <person name="Emerson J.B."/>
            <person name="Anantharaman K."/>
            <person name="Thomas B.C."/>
            <person name="Malmstrom R."/>
            <person name="Stieglmeier M."/>
            <person name="Klingl A."/>
            <person name="Woyke T."/>
            <person name="Ryan C.M."/>
            <person name="Banfield J.F."/>
        </authorList>
    </citation>
    <scope>NUCLEOTIDE SEQUENCE [LARGE SCALE GENOMIC DNA]</scope>
    <source>
        <strain evidence="2">CG22_combo_CG10-13_8_21_14_all_43_18</strain>
    </source>
</reference>
<keyword evidence="1" id="KW-0812">Transmembrane</keyword>
<dbReference type="Pfam" id="PF13181">
    <property type="entry name" value="TPR_8"/>
    <property type="match status" value="1"/>
</dbReference>